<evidence type="ECO:0000313" key="2">
    <source>
        <dbReference type="EMBL" id="PKX93181.1"/>
    </source>
</evidence>
<evidence type="ECO:0000313" key="3">
    <source>
        <dbReference type="Proteomes" id="UP000234474"/>
    </source>
</evidence>
<dbReference type="AlphaFoldDB" id="A0A2I1C6H7"/>
<dbReference type="VEuPathDB" id="FungiDB:P174DRAFT_443050"/>
<gene>
    <name evidence="2" type="ORF">P174DRAFT_443050</name>
</gene>
<accession>A0A2I1C6H7</accession>
<feature type="compositionally biased region" description="Basic and acidic residues" evidence="1">
    <location>
        <begin position="63"/>
        <end position="76"/>
    </location>
</feature>
<organism evidence="2 3">
    <name type="scientific">Aspergillus novofumigatus (strain IBT 16806)</name>
    <dbReference type="NCBI Taxonomy" id="1392255"/>
    <lineage>
        <taxon>Eukaryota</taxon>
        <taxon>Fungi</taxon>
        <taxon>Dikarya</taxon>
        <taxon>Ascomycota</taxon>
        <taxon>Pezizomycotina</taxon>
        <taxon>Eurotiomycetes</taxon>
        <taxon>Eurotiomycetidae</taxon>
        <taxon>Eurotiales</taxon>
        <taxon>Aspergillaceae</taxon>
        <taxon>Aspergillus</taxon>
        <taxon>Aspergillus subgen. Fumigati</taxon>
    </lineage>
</organism>
<comment type="caution">
    <text evidence="2">The sequence shown here is derived from an EMBL/GenBank/DDBJ whole genome shotgun (WGS) entry which is preliminary data.</text>
</comment>
<dbReference type="Proteomes" id="UP000234474">
    <property type="component" value="Unassembled WGS sequence"/>
</dbReference>
<reference evidence="3" key="1">
    <citation type="journal article" date="2018" name="Proc. Natl. Acad. Sci. U.S.A.">
        <title>Linking secondary metabolites to gene clusters through genome sequencing of six diverse Aspergillus species.</title>
        <authorList>
            <person name="Kaerboelling I."/>
            <person name="Vesth T.C."/>
            <person name="Frisvad J.C."/>
            <person name="Nybo J.L."/>
            <person name="Theobald S."/>
            <person name="Kuo A."/>
            <person name="Bowyer P."/>
            <person name="Matsuda Y."/>
            <person name="Mondo S."/>
            <person name="Lyhne E.K."/>
            <person name="Kogle M.E."/>
            <person name="Clum A."/>
            <person name="Lipzen A."/>
            <person name="Salamov A."/>
            <person name="Ngan C.Y."/>
            <person name="Daum C."/>
            <person name="Chiniquy J."/>
            <person name="Barry K."/>
            <person name="LaButti K."/>
            <person name="Haridas S."/>
            <person name="Simmons B.A."/>
            <person name="Magnuson J.K."/>
            <person name="Mortensen U.H."/>
            <person name="Larsen T.O."/>
            <person name="Grigoriev I.V."/>
            <person name="Baker S.E."/>
            <person name="Andersen M.R."/>
        </authorList>
    </citation>
    <scope>NUCLEOTIDE SEQUENCE [LARGE SCALE GENOMIC DNA]</scope>
    <source>
        <strain evidence="3">IBT 16806</strain>
    </source>
</reference>
<dbReference type="GeneID" id="36535052"/>
<feature type="compositionally biased region" description="Low complexity" evidence="1">
    <location>
        <begin position="7"/>
        <end position="20"/>
    </location>
</feature>
<name>A0A2I1C6H7_ASPN1</name>
<evidence type="ECO:0000256" key="1">
    <source>
        <dbReference type="SAM" id="MobiDB-lite"/>
    </source>
</evidence>
<sequence length="86" mass="9424">MSSCQETVSRTSQTTPSRPSNRMSSTETGPDAQGRSRTTSVDSDLSHYLHFEDNDSFFPPSELGEKPSPEGKDRSHGPYVDSSVQT</sequence>
<protein>
    <submittedName>
        <fullName evidence="2">Uncharacterized protein</fullName>
    </submittedName>
</protein>
<dbReference type="OrthoDB" id="4475146at2759"/>
<dbReference type="RefSeq" id="XP_024681776.1">
    <property type="nucleotide sequence ID" value="XM_024827727.1"/>
</dbReference>
<proteinExistence type="predicted"/>
<dbReference type="EMBL" id="MSZS01000005">
    <property type="protein sequence ID" value="PKX93181.1"/>
    <property type="molecule type" value="Genomic_DNA"/>
</dbReference>
<feature type="region of interest" description="Disordered" evidence="1">
    <location>
        <begin position="1"/>
        <end position="86"/>
    </location>
</feature>
<feature type="compositionally biased region" description="Basic and acidic residues" evidence="1">
    <location>
        <begin position="44"/>
        <end position="53"/>
    </location>
</feature>
<keyword evidence="3" id="KW-1185">Reference proteome</keyword>